<dbReference type="Proteomes" id="UP000001410">
    <property type="component" value="Chromosome"/>
</dbReference>
<keyword evidence="2" id="KW-1185">Reference proteome</keyword>
<dbReference type="EMBL" id="AE014075">
    <property type="protein sequence ID" value="AAN82837.1"/>
    <property type="molecule type" value="Genomic_DNA"/>
</dbReference>
<dbReference type="KEGG" id="ecc:c4401"/>
<organism evidence="1 2">
    <name type="scientific">Escherichia coli O6:H1 (strain CFT073 / ATCC 700928 / UPEC)</name>
    <dbReference type="NCBI Taxonomy" id="199310"/>
    <lineage>
        <taxon>Bacteria</taxon>
        <taxon>Pseudomonadati</taxon>
        <taxon>Pseudomonadota</taxon>
        <taxon>Gammaproteobacteria</taxon>
        <taxon>Enterobacterales</taxon>
        <taxon>Enterobacteriaceae</taxon>
        <taxon>Escherichia</taxon>
    </lineage>
</organism>
<evidence type="ECO:0000313" key="1">
    <source>
        <dbReference type="EMBL" id="AAN82837.1"/>
    </source>
</evidence>
<name>A0A0H2VDJ2_ECOL6</name>
<gene>
    <name evidence="1" type="ordered locus">c4401</name>
</gene>
<sequence length="40" mass="4598">MDELKGNHNEITFCNLRFINCRSGDVQHIFSGGTIITFRL</sequence>
<protein>
    <submittedName>
        <fullName evidence="1">Uncharacterized protein</fullName>
    </submittedName>
</protein>
<dbReference type="AlphaFoldDB" id="A0A0H2VDJ2"/>
<proteinExistence type="predicted"/>
<evidence type="ECO:0000313" key="2">
    <source>
        <dbReference type="Proteomes" id="UP000001410"/>
    </source>
</evidence>
<accession>A0A0H2VDJ2</accession>
<reference evidence="1 2" key="1">
    <citation type="journal article" date="2002" name="Proc. Natl. Acad. Sci. U.S.A.">
        <title>Extensive mosaic structure revealed by the complete genome sequence of uropathogenic Escherichia coli.</title>
        <authorList>
            <person name="Welch R.A."/>
            <person name="Burland V."/>
            <person name="Plunkett G.III."/>
            <person name="Redford P."/>
            <person name="Roesch P."/>
            <person name="Rasko D."/>
            <person name="Buckles E.L."/>
            <person name="Liou S.R."/>
            <person name="Boutin A."/>
            <person name="Hackett J."/>
            <person name="Stroud D."/>
            <person name="Mayhew G.F."/>
            <person name="Rose D.J."/>
            <person name="Zhou S."/>
            <person name="Schwartz D.C."/>
            <person name="Perna N.T."/>
            <person name="Mobley H.L."/>
            <person name="Donnenberg M.S."/>
            <person name="Blattner F.R."/>
        </authorList>
    </citation>
    <scope>NUCLEOTIDE SEQUENCE [LARGE SCALE GENOMIC DNA]</scope>
    <source>
        <strain evidence="2">CFT073 / ATCC 700928 / UPEC</strain>
    </source>
</reference>
<dbReference type="HOGENOM" id="CLU_3288683_0_0_6"/>